<keyword evidence="3" id="KW-1185">Reference proteome</keyword>
<accession>A0AAN7SYL5</accession>
<comment type="caution">
    <text evidence="2">The sequence shown here is derived from an EMBL/GenBank/DDBJ whole genome shotgun (WGS) entry which is preliminary data.</text>
</comment>
<name>A0AAN7SYL5_9EURO</name>
<feature type="region of interest" description="Disordered" evidence="1">
    <location>
        <begin position="45"/>
        <end position="64"/>
    </location>
</feature>
<dbReference type="AlphaFoldDB" id="A0AAN7SYL5"/>
<evidence type="ECO:0000313" key="2">
    <source>
        <dbReference type="EMBL" id="KAK5085147.1"/>
    </source>
</evidence>
<evidence type="ECO:0000256" key="1">
    <source>
        <dbReference type="SAM" id="MobiDB-lite"/>
    </source>
</evidence>
<protein>
    <submittedName>
        <fullName evidence="2">Uncharacterized protein</fullName>
    </submittedName>
</protein>
<evidence type="ECO:0000313" key="3">
    <source>
        <dbReference type="Proteomes" id="UP001309876"/>
    </source>
</evidence>
<dbReference type="Proteomes" id="UP001309876">
    <property type="component" value="Unassembled WGS sequence"/>
</dbReference>
<dbReference type="EMBL" id="JAVRRJ010000004">
    <property type="protein sequence ID" value="KAK5085147.1"/>
    <property type="molecule type" value="Genomic_DNA"/>
</dbReference>
<proteinExistence type="predicted"/>
<organism evidence="2 3">
    <name type="scientific">Lithohypha guttulata</name>
    <dbReference type="NCBI Taxonomy" id="1690604"/>
    <lineage>
        <taxon>Eukaryota</taxon>
        <taxon>Fungi</taxon>
        <taxon>Dikarya</taxon>
        <taxon>Ascomycota</taxon>
        <taxon>Pezizomycotina</taxon>
        <taxon>Eurotiomycetes</taxon>
        <taxon>Chaetothyriomycetidae</taxon>
        <taxon>Chaetothyriales</taxon>
        <taxon>Trichomeriaceae</taxon>
        <taxon>Lithohypha</taxon>
    </lineage>
</organism>
<sequence length="64" mass="6097">MALGISAAPTSNIAALSRRQGSSTDSTVAGANTIVGTTFAGAQNVGSNSLSETGDLASAPLTTG</sequence>
<reference evidence="2 3" key="1">
    <citation type="submission" date="2023-08" db="EMBL/GenBank/DDBJ databases">
        <title>Black Yeasts Isolated from many extreme environments.</title>
        <authorList>
            <person name="Coleine C."/>
            <person name="Stajich J.E."/>
            <person name="Selbmann L."/>
        </authorList>
    </citation>
    <scope>NUCLEOTIDE SEQUENCE [LARGE SCALE GENOMIC DNA]</scope>
    <source>
        <strain evidence="2 3">CCFEE 5910</strain>
    </source>
</reference>
<gene>
    <name evidence="2" type="ORF">LTR05_004426</name>
</gene>